<sequence>MLWDERIPNAVGEFDADSGRELRASTGLVRSVPKPNGMQSLVNPSSSGSCCRHHLHTVVFVGVTGVRRLDAGKKRVAALRDSGPTTPDSALLLFSYCFGMLLMRKIC</sequence>
<organism evidence="1 2">
    <name type="scientific">Popillia japonica</name>
    <name type="common">Japanese beetle</name>
    <dbReference type="NCBI Taxonomy" id="7064"/>
    <lineage>
        <taxon>Eukaryota</taxon>
        <taxon>Metazoa</taxon>
        <taxon>Ecdysozoa</taxon>
        <taxon>Arthropoda</taxon>
        <taxon>Hexapoda</taxon>
        <taxon>Insecta</taxon>
        <taxon>Pterygota</taxon>
        <taxon>Neoptera</taxon>
        <taxon>Endopterygota</taxon>
        <taxon>Coleoptera</taxon>
        <taxon>Polyphaga</taxon>
        <taxon>Scarabaeiformia</taxon>
        <taxon>Scarabaeidae</taxon>
        <taxon>Rutelinae</taxon>
        <taxon>Popillia</taxon>
    </lineage>
</organism>
<proteinExistence type="predicted"/>
<dbReference type="Proteomes" id="UP001458880">
    <property type="component" value="Unassembled WGS sequence"/>
</dbReference>
<reference evidence="1 2" key="1">
    <citation type="journal article" date="2024" name="BMC Genomics">
        <title>De novo assembly and annotation of Popillia japonica's genome with initial clues to its potential as an invasive pest.</title>
        <authorList>
            <person name="Cucini C."/>
            <person name="Boschi S."/>
            <person name="Funari R."/>
            <person name="Cardaioli E."/>
            <person name="Iannotti N."/>
            <person name="Marturano G."/>
            <person name="Paoli F."/>
            <person name="Bruttini M."/>
            <person name="Carapelli A."/>
            <person name="Frati F."/>
            <person name="Nardi F."/>
        </authorList>
    </citation>
    <scope>NUCLEOTIDE SEQUENCE [LARGE SCALE GENOMIC DNA]</scope>
    <source>
        <strain evidence="1">DMR45628</strain>
    </source>
</reference>
<keyword evidence="2" id="KW-1185">Reference proteome</keyword>
<accession>A0AAW1LBN0</accession>
<dbReference type="AlphaFoldDB" id="A0AAW1LBN0"/>
<gene>
    <name evidence="1" type="ORF">QE152_g13281</name>
</gene>
<dbReference type="EMBL" id="JASPKY010000125">
    <property type="protein sequence ID" value="KAK9731877.1"/>
    <property type="molecule type" value="Genomic_DNA"/>
</dbReference>
<name>A0AAW1LBN0_POPJA</name>
<evidence type="ECO:0000313" key="1">
    <source>
        <dbReference type="EMBL" id="KAK9731877.1"/>
    </source>
</evidence>
<comment type="caution">
    <text evidence="1">The sequence shown here is derived from an EMBL/GenBank/DDBJ whole genome shotgun (WGS) entry which is preliminary data.</text>
</comment>
<evidence type="ECO:0000313" key="2">
    <source>
        <dbReference type="Proteomes" id="UP001458880"/>
    </source>
</evidence>
<protein>
    <submittedName>
        <fullName evidence="1">Uncharacterized protein</fullName>
    </submittedName>
</protein>